<organism evidence="1 2">
    <name type="scientific">Vicingus serpentipes</name>
    <dbReference type="NCBI Taxonomy" id="1926625"/>
    <lineage>
        <taxon>Bacteria</taxon>
        <taxon>Pseudomonadati</taxon>
        <taxon>Bacteroidota</taxon>
        <taxon>Flavobacteriia</taxon>
        <taxon>Flavobacteriales</taxon>
        <taxon>Vicingaceae</taxon>
        <taxon>Vicingus</taxon>
    </lineage>
</organism>
<dbReference type="AlphaFoldDB" id="A0A5C6RRY0"/>
<dbReference type="PROSITE" id="PS51257">
    <property type="entry name" value="PROKAR_LIPOPROTEIN"/>
    <property type="match status" value="1"/>
</dbReference>
<keyword evidence="2" id="KW-1185">Reference proteome</keyword>
<gene>
    <name evidence="1" type="ORF">FRY74_09445</name>
</gene>
<dbReference type="RefSeq" id="WP_147100859.1">
    <property type="nucleotide sequence ID" value="NZ_VOOS01000004.1"/>
</dbReference>
<name>A0A5C6RRY0_9FLAO</name>
<dbReference type="EMBL" id="VOOS01000004">
    <property type="protein sequence ID" value="TXB64665.1"/>
    <property type="molecule type" value="Genomic_DNA"/>
</dbReference>
<evidence type="ECO:0000313" key="2">
    <source>
        <dbReference type="Proteomes" id="UP000321721"/>
    </source>
</evidence>
<dbReference type="InterPro" id="IPR025366">
    <property type="entry name" value="DUF4270"/>
</dbReference>
<evidence type="ECO:0000313" key="1">
    <source>
        <dbReference type="EMBL" id="TXB64665.1"/>
    </source>
</evidence>
<dbReference type="Proteomes" id="UP000321721">
    <property type="component" value="Unassembled WGS sequence"/>
</dbReference>
<comment type="caution">
    <text evidence="1">The sequence shown here is derived from an EMBL/GenBank/DDBJ whole genome shotgun (WGS) entry which is preliminary data.</text>
</comment>
<dbReference type="Pfam" id="PF14092">
    <property type="entry name" value="DUF4270"/>
    <property type="match status" value="1"/>
</dbReference>
<reference evidence="1 2" key="1">
    <citation type="submission" date="2019-08" db="EMBL/GenBank/DDBJ databases">
        <title>Genome of Vicingus serpentipes NCIMB 15042.</title>
        <authorList>
            <person name="Bowman J.P."/>
        </authorList>
    </citation>
    <scope>NUCLEOTIDE SEQUENCE [LARGE SCALE GENOMIC DNA]</scope>
    <source>
        <strain evidence="1 2">NCIMB 15042</strain>
    </source>
</reference>
<dbReference type="OrthoDB" id="1466062at2"/>
<proteinExistence type="predicted"/>
<sequence>MNNILIRIYTKRKALMLSVIFFTTLFSCKKDGELYPEFNSENLIVSFTDTLSISTKVLRDDSINTFNVSSNLLGIYNDSIFGLSSASFYSELTLSGANVNFGNNAIIDSIVLSLKYKSPLDFYGELFTPMDINVYELTEEISGDEYNSAQDINYNPTPIGNFNDTLYITTPVKVINNQDTTSFDPHLRIRLNDAIGQTILNAGDDGQTISNNDAFKSIFKGLYISPSSSVTSSTLQKGKGAIVSFDVNSSLSTVTLYYHNDSDTTSYSFIMNSESKKFNRFDHNYAGTDVEKHINNTIDLDSTLTYVQSMGGVKTKIEIPNIKDLAKIENIIINKAEIVFPLKDNSNATLQAIQTLALTGINESGDAVFLIDNFEGTDYFGGTLDAENKTYSFNIARHIQRIITGTEEDYGLYLIATGSAVSANRSVLNSAIHPTSKMKLNITYSKP</sequence>
<accession>A0A5C6RRY0</accession>
<protein>
    <submittedName>
        <fullName evidence="1">DUF4270 domain-containing protein</fullName>
    </submittedName>
</protein>